<evidence type="ECO:0000259" key="1">
    <source>
        <dbReference type="Pfam" id="PF13960"/>
    </source>
</evidence>
<dbReference type="Pfam" id="PF02992">
    <property type="entry name" value="Transposase_21"/>
    <property type="match status" value="1"/>
</dbReference>
<dbReference type="PANTHER" id="PTHR10775">
    <property type="entry name" value="OS08G0208400 PROTEIN"/>
    <property type="match status" value="1"/>
</dbReference>
<protein>
    <recommendedName>
        <fullName evidence="5">DUF4218 domain-containing protein</fullName>
    </recommendedName>
</protein>
<dbReference type="InterPro" id="IPR004242">
    <property type="entry name" value="Transposase_21"/>
</dbReference>
<evidence type="ECO:0000313" key="3">
    <source>
        <dbReference type="EMBL" id="KYP63445.1"/>
    </source>
</evidence>
<organism evidence="3 4">
    <name type="scientific">Cajanus cajan</name>
    <name type="common">Pigeon pea</name>
    <name type="synonym">Cajanus indicus</name>
    <dbReference type="NCBI Taxonomy" id="3821"/>
    <lineage>
        <taxon>Eukaryota</taxon>
        <taxon>Viridiplantae</taxon>
        <taxon>Streptophyta</taxon>
        <taxon>Embryophyta</taxon>
        <taxon>Tracheophyta</taxon>
        <taxon>Spermatophyta</taxon>
        <taxon>Magnoliopsida</taxon>
        <taxon>eudicotyledons</taxon>
        <taxon>Gunneridae</taxon>
        <taxon>Pentapetalae</taxon>
        <taxon>rosids</taxon>
        <taxon>fabids</taxon>
        <taxon>Fabales</taxon>
        <taxon>Fabaceae</taxon>
        <taxon>Papilionoideae</taxon>
        <taxon>50 kb inversion clade</taxon>
        <taxon>NPAAA clade</taxon>
        <taxon>indigoferoid/millettioid clade</taxon>
        <taxon>Phaseoleae</taxon>
        <taxon>Cajanus</taxon>
    </lineage>
</organism>
<evidence type="ECO:0008006" key="5">
    <source>
        <dbReference type="Google" id="ProtNLM"/>
    </source>
</evidence>
<dbReference type="EMBL" id="CM003609">
    <property type="protein sequence ID" value="KYP63445.1"/>
    <property type="molecule type" value="Genomic_DNA"/>
</dbReference>
<feature type="non-terminal residue" evidence="3">
    <location>
        <position position="1"/>
    </location>
</feature>
<proteinExistence type="predicted"/>
<evidence type="ECO:0000313" key="4">
    <source>
        <dbReference type="Proteomes" id="UP000075243"/>
    </source>
</evidence>
<gene>
    <name evidence="3" type="ORF">KK1_018014</name>
</gene>
<dbReference type="PANTHER" id="PTHR10775:SF183">
    <property type="entry name" value="TRANSPOSON, EN_SPM-LIKE, TRANSPOSASE-ASSOCIATED DOMAIN PROTEIN-RELATED"/>
    <property type="match status" value="1"/>
</dbReference>
<reference evidence="3 4" key="1">
    <citation type="journal article" date="2012" name="Nat. Biotechnol.">
        <title>Draft genome sequence of pigeonpea (Cajanus cajan), an orphan legume crop of resource-poor farmers.</title>
        <authorList>
            <person name="Varshney R.K."/>
            <person name="Chen W."/>
            <person name="Li Y."/>
            <person name="Bharti A.K."/>
            <person name="Saxena R.K."/>
            <person name="Schlueter J.A."/>
            <person name="Donoghue M.T."/>
            <person name="Azam S."/>
            <person name="Fan G."/>
            <person name="Whaley A.M."/>
            <person name="Farmer A.D."/>
            <person name="Sheridan J."/>
            <person name="Iwata A."/>
            <person name="Tuteja R."/>
            <person name="Penmetsa R.V."/>
            <person name="Wu W."/>
            <person name="Upadhyaya H.D."/>
            <person name="Yang S.P."/>
            <person name="Shah T."/>
            <person name="Saxena K.B."/>
            <person name="Michael T."/>
            <person name="McCombie W.R."/>
            <person name="Yang B."/>
            <person name="Zhang G."/>
            <person name="Yang H."/>
            <person name="Wang J."/>
            <person name="Spillane C."/>
            <person name="Cook D.R."/>
            <person name="May G.D."/>
            <person name="Xu X."/>
            <person name="Jackson S.A."/>
        </authorList>
    </citation>
    <scope>NUCLEOTIDE SEQUENCE [LARGE SCALE GENOMIC DNA]</scope>
    <source>
        <strain evidence="4">cv. Asha</strain>
    </source>
</reference>
<feature type="domain" description="Transposase-associated" evidence="2">
    <location>
        <begin position="2"/>
        <end position="68"/>
    </location>
</feature>
<dbReference type="Proteomes" id="UP000075243">
    <property type="component" value="Chromosome 7"/>
</dbReference>
<dbReference type="Pfam" id="PF13960">
    <property type="entry name" value="DUF4218"/>
    <property type="match status" value="1"/>
</dbReference>
<dbReference type="AlphaFoldDB" id="A0A151T8T2"/>
<keyword evidence="4" id="KW-1185">Reference proteome</keyword>
<accession>A0A151T8T2</accession>
<dbReference type="Gramene" id="C.cajan_17501.t">
    <property type="protein sequence ID" value="C.cajan_17501.t"/>
    <property type="gene ID" value="C.cajan_17501"/>
</dbReference>
<dbReference type="InterPro" id="IPR029480">
    <property type="entry name" value="Transpos_assoc"/>
</dbReference>
<dbReference type="InterPro" id="IPR025452">
    <property type="entry name" value="DUF4218"/>
</dbReference>
<dbReference type="OMA" id="VEERWHE"/>
<evidence type="ECO:0000259" key="2">
    <source>
        <dbReference type="Pfam" id="PF13963"/>
    </source>
</evidence>
<dbReference type="Pfam" id="PF13963">
    <property type="entry name" value="Transpos_assoc"/>
    <property type="match status" value="1"/>
</dbReference>
<name>A0A151T8T2_CAJCA</name>
<feature type="domain" description="DUF4218" evidence="1">
    <location>
        <begin position="628"/>
        <end position="741"/>
    </location>
</feature>
<sequence>VSEEFRNGVDDFIRVATRNLAIIDEVGHIPCPCAKCRNRYRDETFWVEKHLYDHGFMDGYVNWTRHGEERWGDSALTFFAQDCFEENRNPYVDMVMYATCDRLNPEEEMEEDPYPSTLKFYNLLRDADEQLWDGCKKHTKLSAVTQLINLKSEFNMSVSCYDQMIAIIKSMLPESEKLPENYYKSKRMVSELGLGYEKIDACINHCMLYYKENSDKDVCSVCGQPRFKPKAKHSSKQKDVPYSVLRYFPIIPRLQQLRNVRLGLCIDGFNPFGNSSTSYSCSLVFLTPYNLPPSMCMKKEYIFLSLVIPGPKSPGRSLDVQLRPLIDELKILWNIGVNTFDACKKKNFIMKAALLWTISDFPAYEMLSGWSTHGRLACPYCMEHSKSFYLKHGRKCCWFDCHRQLLPIDHQFRHDQHSFKKSTVVESLPPQEFHGMDVLNMVNQLHSITFGLKAPKQQQPGFGTRHNWVKKSIFWELPYWSTNLIQHNLDVMHVEKNVFDNILNTVMDIKGKKKDNANARADLKDICKRPSLELIFENEMYKKPKATYVLNDNQRKKVCEWIKQLKFLDGYASNISHCINIDEGKIYGIKSHDCHVFMQRLIPLAFRYMLPKPIWGVLTELSLFFKEICAHEIRTSVTDNVKVSIIETICKLEKIFPPTFFDSMEHLIVHLPYEAKVGGPVQYRWMYPFERCMLYLKKKVRNKAKVEGSICEAYIVEEISNFASMYFDPTIQTRHTQVPRNDDGGEDANGDDKLSIFKYPCRPIGKGQKIILTDKELEIAETYVLVNCKKVEPYL</sequence>